<accession>A0ABS5A8R8</accession>
<keyword evidence="2" id="KW-1133">Transmembrane helix</keyword>
<evidence type="ECO:0000256" key="1">
    <source>
        <dbReference type="SAM" id="MobiDB-lite"/>
    </source>
</evidence>
<dbReference type="PANTHER" id="PTHR45138">
    <property type="entry name" value="REGULATORY COMPONENTS OF SENSORY TRANSDUCTION SYSTEM"/>
    <property type="match status" value="1"/>
</dbReference>
<dbReference type="Pfam" id="PF00990">
    <property type="entry name" value="GGDEF"/>
    <property type="match status" value="1"/>
</dbReference>
<dbReference type="PROSITE" id="PS50887">
    <property type="entry name" value="GGDEF"/>
    <property type="match status" value="1"/>
</dbReference>
<dbReference type="Gene3D" id="3.30.70.270">
    <property type="match status" value="1"/>
</dbReference>
<evidence type="ECO:0000259" key="3">
    <source>
        <dbReference type="PROSITE" id="PS50887"/>
    </source>
</evidence>
<feature type="compositionally biased region" description="Low complexity" evidence="1">
    <location>
        <begin position="297"/>
        <end position="306"/>
    </location>
</feature>
<dbReference type="CDD" id="cd01949">
    <property type="entry name" value="GGDEF"/>
    <property type="match status" value="1"/>
</dbReference>
<dbReference type="SMART" id="SM00267">
    <property type="entry name" value="GGDEF"/>
    <property type="match status" value="1"/>
</dbReference>
<keyword evidence="2" id="KW-0812">Transmembrane</keyword>
<keyword evidence="5" id="KW-1185">Reference proteome</keyword>
<keyword evidence="2" id="KW-0472">Membrane</keyword>
<evidence type="ECO:0000313" key="5">
    <source>
        <dbReference type="Proteomes" id="UP001519363"/>
    </source>
</evidence>
<dbReference type="RefSeq" id="WP_086789803.1">
    <property type="nucleotide sequence ID" value="NZ_JAGIOO010000001.1"/>
</dbReference>
<name>A0ABS5A8R8_9PSEU</name>
<feature type="transmembrane region" description="Helical" evidence="2">
    <location>
        <begin position="220"/>
        <end position="239"/>
    </location>
</feature>
<dbReference type="SUPFAM" id="SSF55073">
    <property type="entry name" value="Nucleotide cyclase"/>
    <property type="match status" value="1"/>
</dbReference>
<organism evidence="4 5">
    <name type="scientific">Crossiella equi</name>
    <dbReference type="NCBI Taxonomy" id="130796"/>
    <lineage>
        <taxon>Bacteria</taxon>
        <taxon>Bacillati</taxon>
        <taxon>Actinomycetota</taxon>
        <taxon>Actinomycetes</taxon>
        <taxon>Pseudonocardiales</taxon>
        <taxon>Pseudonocardiaceae</taxon>
        <taxon>Crossiella</taxon>
    </lineage>
</organism>
<feature type="compositionally biased region" description="Pro residues" evidence="1">
    <location>
        <begin position="275"/>
        <end position="285"/>
    </location>
</feature>
<gene>
    <name evidence="4" type="ORF">JOF53_000977</name>
</gene>
<proteinExistence type="predicted"/>
<dbReference type="InterPro" id="IPR000160">
    <property type="entry name" value="GGDEF_dom"/>
</dbReference>
<feature type="domain" description="GGDEF" evidence="3">
    <location>
        <begin position="55"/>
        <end position="199"/>
    </location>
</feature>
<reference evidence="4 5" key="1">
    <citation type="submission" date="2021-03" db="EMBL/GenBank/DDBJ databases">
        <title>Sequencing the genomes of 1000 actinobacteria strains.</title>
        <authorList>
            <person name="Klenk H.-P."/>
        </authorList>
    </citation>
    <scope>NUCLEOTIDE SEQUENCE [LARGE SCALE GENOMIC DNA]</scope>
    <source>
        <strain evidence="4 5">DSM 44580</strain>
    </source>
</reference>
<comment type="caution">
    <text evidence="4">The sequence shown here is derived from an EMBL/GenBank/DDBJ whole genome shotgun (WGS) entry which is preliminary data.</text>
</comment>
<dbReference type="InterPro" id="IPR029787">
    <property type="entry name" value="Nucleotide_cyclase"/>
</dbReference>
<dbReference type="PANTHER" id="PTHR45138:SF9">
    <property type="entry name" value="DIGUANYLATE CYCLASE DGCM-RELATED"/>
    <property type="match status" value="1"/>
</dbReference>
<dbReference type="InterPro" id="IPR043128">
    <property type="entry name" value="Rev_trsase/Diguanyl_cyclase"/>
</dbReference>
<dbReference type="Proteomes" id="UP001519363">
    <property type="component" value="Unassembled WGS sequence"/>
</dbReference>
<evidence type="ECO:0000256" key="2">
    <source>
        <dbReference type="SAM" id="Phobius"/>
    </source>
</evidence>
<dbReference type="InterPro" id="IPR050469">
    <property type="entry name" value="Diguanylate_Cyclase"/>
</dbReference>
<feature type="region of interest" description="Disordered" evidence="1">
    <location>
        <begin position="273"/>
        <end position="306"/>
    </location>
</feature>
<sequence length="324" mass="34060">MTAPGSAAAPEDDTCHTCGHAPGRLAVDRMTGLLDRWGWDERAPAEIAHAVAHQQSLALLAIDIDHFKRVNDTYGHLAGDAVIKAVADVVRGSTREASDLVGRYGGHGGDEFLVLLRQADPAEALTVAHRIRKGVHDLVLTAPSTDGGTARIDGLTLSVGICAKVPQPEDELTGYVLAADAALLAAKQAGRDRIRLADNSRTPQPVARHLLRGRLPVRRYGPVLVGIGSALAAFGYILLFSPPPEREVPAMAAERLAPPPAPSTETTVIVVTTVLPPPPPAPRPPARSAAPKKKTSKPAPTTTTEPKPLVDVCKIVRGIVGPIC</sequence>
<evidence type="ECO:0000313" key="4">
    <source>
        <dbReference type="EMBL" id="MBP2472105.1"/>
    </source>
</evidence>
<protein>
    <submittedName>
        <fullName evidence="4">Diguanylate cyclase (GGDEF)-like protein</fullName>
    </submittedName>
</protein>
<dbReference type="NCBIfam" id="TIGR00254">
    <property type="entry name" value="GGDEF"/>
    <property type="match status" value="1"/>
</dbReference>
<dbReference type="EMBL" id="JAGIOO010000001">
    <property type="protein sequence ID" value="MBP2472105.1"/>
    <property type="molecule type" value="Genomic_DNA"/>
</dbReference>